<organism evidence="2 3">
    <name type="scientific">Nitratireductor aquibiodomus</name>
    <dbReference type="NCBI Taxonomy" id="204799"/>
    <lineage>
        <taxon>Bacteria</taxon>
        <taxon>Pseudomonadati</taxon>
        <taxon>Pseudomonadota</taxon>
        <taxon>Alphaproteobacteria</taxon>
        <taxon>Hyphomicrobiales</taxon>
        <taxon>Phyllobacteriaceae</taxon>
        <taxon>Nitratireductor</taxon>
    </lineage>
</organism>
<dbReference type="Pfam" id="PF13649">
    <property type="entry name" value="Methyltransf_25"/>
    <property type="match status" value="1"/>
</dbReference>
<keyword evidence="2" id="KW-0489">Methyltransferase</keyword>
<evidence type="ECO:0000313" key="3">
    <source>
        <dbReference type="Proteomes" id="UP000199064"/>
    </source>
</evidence>
<gene>
    <name evidence="2" type="ORF">SAMN05216452_1110</name>
</gene>
<dbReference type="GO" id="GO:0008168">
    <property type="term" value="F:methyltransferase activity"/>
    <property type="evidence" value="ECO:0007669"/>
    <property type="project" value="UniProtKB-KW"/>
</dbReference>
<reference evidence="3" key="1">
    <citation type="submission" date="2016-10" db="EMBL/GenBank/DDBJ databases">
        <authorList>
            <person name="Varghese N."/>
            <person name="Submissions S."/>
        </authorList>
    </citation>
    <scope>NUCLEOTIDE SEQUENCE [LARGE SCALE GENOMIC DNA]</scope>
    <source>
        <strain evidence="3">ES.061</strain>
    </source>
</reference>
<protein>
    <submittedName>
        <fullName evidence="2">Methyltransferase domain-containing protein</fullName>
    </submittedName>
</protein>
<dbReference type="Gene3D" id="2.20.25.110">
    <property type="entry name" value="S-adenosyl-L-methionine-dependent methyltransferases"/>
    <property type="match status" value="1"/>
</dbReference>
<evidence type="ECO:0000313" key="2">
    <source>
        <dbReference type="EMBL" id="SEB42475.1"/>
    </source>
</evidence>
<dbReference type="InterPro" id="IPR029063">
    <property type="entry name" value="SAM-dependent_MTases_sf"/>
</dbReference>
<dbReference type="SUPFAM" id="SSF53335">
    <property type="entry name" value="S-adenosyl-L-methionine-dependent methyltransferases"/>
    <property type="match status" value="1"/>
</dbReference>
<dbReference type="EMBL" id="FNSL01000001">
    <property type="protein sequence ID" value="SEB42475.1"/>
    <property type="molecule type" value="Genomic_DNA"/>
</dbReference>
<dbReference type="GO" id="GO:0032259">
    <property type="term" value="P:methylation"/>
    <property type="evidence" value="ECO:0007669"/>
    <property type="project" value="UniProtKB-KW"/>
</dbReference>
<name>A0A1H4J8T6_9HYPH</name>
<dbReference type="Gene3D" id="3.40.50.150">
    <property type="entry name" value="Vaccinia Virus protein VP39"/>
    <property type="match status" value="1"/>
</dbReference>
<feature type="domain" description="Methyltransferase" evidence="1">
    <location>
        <begin position="48"/>
        <end position="143"/>
    </location>
</feature>
<dbReference type="CDD" id="cd02440">
    <property type="entry name" value="AdoMet_MTases"/>
    <property type="match status" value="1"/>
</dbReference>
<dbReference type="InterPro" id="IPR041698">
    <property type="entry name" value="Methyltransf_25"/>
</dbReference>
<proteinExistence type="predicted"/>
<dbReference type="RefSeq" id="WP_210184093.1">
    <property type="nucleotide sequence ID" value="NZ_FNSL01000001.1"/>
</dbReference>
<evidence type="ECO:0000259" key="1">
    <source>
        <dbReference type="Pfam" id="PF13649"/>
    </source>
</evidence>
<accession>A0A1H4J8T6</accession>
<dbReference type="Proteomes" id="UP000199064">
    <property type="component" value="Unassembled WGS sequence"/>
</dbReference>
<dbReference type="AlphaFoldDB" id="A0A1H4J8T6"/>
<keyword evidence="2" id="KW-0808">Transferase</keyword>
<sequence>MADMKDGAMENAYGTLASWVYHLDKPIGRSFGDIEFYRDRLAGCTGPVLEPAAGNGRVLIPLLEAGFDIRGFDASEEMVAYCRSECEARGLPSPVDIARFESFDYETRFGAIIIPAGSFQLITEPGQALAVLELFRGALEPGGRLILDLDALACLADTAFAARHWQAGDDLLTLVESRVETCFQRQTTLSQLRYEHWREGRLVASEIQLFHLRLWGLLEFELALRSAGFTEVGVYADYRTDSALEPGASIVTFEAVAPL</sequence>
<keyword evidence="3" id="KW-1185">Reference proteome</keyword>